<accession>A0ABW0I805</accession>
<dbReference type="RefSeq" id="WP_379840922.1">
    <property type="nucleotide sequence ID" value="NZ_JBHSMA010000001.1"/>
</dbReference>
<dbReference type="EMBL" id="JBHSMA010000001">
    <property type="protein sequence ID" value="MFC5408237.1"/>
    <property type="molecule type" value="Genomic_DNA"/>
</dbReference>
<evidence type="ECO:0000313" key="1">
    <source>
        <dbReference type="EMBL" id="MFC5408237.1"/>
    </source>
</evidence>
<dbReference type="Proteomes" id="UP001596106">
    <property type="component" value="Unassembled WGS sequence"/>
</dbReference>
<reference evidence="2" key="1">
    <citation type="journal article" date="2019" name="Int. J. Syst. Evol. Microbiol.">
        <title>The Global Catalogue of Microorganisms (GCM) 10K type strain sequencing project: providing services to taxonomists for standard genome sequencing and annotation.</title>
        <authorList>
            <consortium name="The Broad Institute Genomics Platform"/>
            <consortium name="The Broad Institute Genome Sequencing Center for Infectious Disease"/>
            <person name="Wu L."/>
            <person name="Ma J."/>
        </authorList>
    </citation>
    <scope>NUCLEOTIDE SEQUENCE [LARGE SCALE GENOMIC DNA]</scope>
    <source>
        <strain evidence="2">CCUG 55250</strain>
    </source>
</reference>
<sequence>MKENYSSPNGTYTVLFDVFEVRMSHWLEVPRVVRVADQQPLFDLQGDVWSTSQVTWLTDSQLELQLRKYPGLVSCALLLDFHNGTGQASCGPARFEGTLNAVQSWVLSH</sequence>
<evidence type="ECO:0000313" key="2">
    <source>
        <dbReference type="Proteomes" id="UP001596106"/>
    </source>
</evidence>
<comment type="caution">
    <text evidence="1">The sequence shown here is derived from an EMBL/GenBank/DDBJ whole genome shotgun (WGS) entry which is preliminary data.</text>
</comment>
<proteinExistence type="predicted"/>
<keyword evidence="2" id="KW-1185">Reference proteome</keyword>
<name>A0ABW0I805_9BACT</name>
<gene>
    <name evidence="1" type="ORF">ACFPMF_02875</name>
</gene>
<protein>
    <submittedName>
        <fullName evidence="1">Uncharacterized protein</fullName>
    </submittedName>
</protein>
<organism evidence="1 2">
    <name type="scientific">Larkinella bovis</name>
    <dbReference type="NCBI Taxonomy" id="683041"/>
    <lineage>
        <taxon>Bacteria</taxon>
        <taxon>Pseudomonadati</taxon>
        <taxon>Bacteroidota</taxon>
        <taxon>Cytophagia</taxon>
        <taxon>Cytophagales</taxon>
        <taxon>Spirosomataceae</taxon>
        <taxon>Larkinella</taxon>
    </lineage>
</organism>